<comment type="function">
    <text evidence="5">Forms part of the ribosomal stalk, playing a central role in the interaction of the ribosome with GTP-bound translation factors.</text>
</comment>
<accession>A0A0X1KNV8</accession>
<dbReference type="PANTHER" id="PTHR11560">
    <property type="entry name" value="39S RIBOSOMAL PROTEIN L10, MITOCHONDRIAL"/>
    <property type="match status" value="1"/>
</dbReference>
<organism evidence="6 7">
    <name type="scientific">Pseudothermotoga hypogea DSM 11164 = NBRC 106472</name>
    <dbReference type="NCBI Taxonomy" id="1123384"/>
    <lineage>
        <taxon>Bacteria</taxon>
        <taxon>Thermotogati</taxon>
        <taxon>Thermotogota</taxon>
        <taxon>Thermotogae</taxon>
        <taxon>Thermotogales</taxon>
        <taxon>Thermotogaceae</taxon>
        <taxon>Pseudothermotoga</taxon>
    </lineage>
</organism>
<dbReference type="Pfam" id="PF00466">
    <property type="entry name" value="Ribosomal_L10"/>
    <property type="match status" value="1"/>
</dbReference>
<protein>
    <recommendedName>
        <fullName evidence="4 5">Large ribosomal subunit protein uL10</fullName>
    </recommendedName>
</protein>
<name>A0A0X1KNV8_9THEM</name>
<proteinExistence type="inferred from homology"/>
<dbReference type="RefSeq" id="WP_031503036.1">
    <property type="nucleotide sequence ID" value="NC_022795.1"/>
</dbReference>
<dbReference type="InterPro" id="IPR022973">
    <property type="entry name" value="Ribosomal_uL10_bac"/>
</dbReference>
<evidence type="ECO:0000256" key="5">
    <source>
        <dbReference type="HAMAP-Rule" id="MF_00362"/>
    </source>
</evidence>
<dbReference type="OrthoDB" id="9808307at2"/>
<dbReference type="GO" id="GO:0003735">
    <property type="term" value="F:structural constituent of ribosome"/>
    <property type="evidence" value="ECO:0007669"/>
    <property type="project" value="InterPro"/>
</dbReference>
<dbReference type="GO" id="GO:0006412">
    <property type="term" value="P:translation"/>
    <property type="evidence" value="ECO:0007669"/>
    <property type="project" value="UniProtKB-UniRule"/>
</dbReference>
<dbReference type="KEGG" id="phy:AJ81_00405"/>
<dbReference type="SUPFAM" id="SSF160369">
    <property type="entry name" value="Ribosomal protein L10-like"/>
    <property type="match status" value="1"/>
</dbReference>
<dbReference type="GO" id="GO:0070180">
    <property type="term" value="F:large ribosomal subunit rRNA binding"/>
    <property type="evidence" value="ECO:0007669"/>
    <property type="project" value="UniProtKB-UniRule"/>
</dbReference>
<dbReference type="AlphaFoldDB" id="A0A0X1KNV8"/>
<reference evidence="6 7" key="1">
    <citation type="submission" date="2014-01" db="EMBL/GenBank/DDBJ databases">
        <title>Genome sequencing of Thermotog hypogea.</title>
        <authorList>
            <person name="Zhang X."/>
            <person name="Alvare G."/>
            <person name="Fristensky B."/>
            <person name="Chen L."/>
            <person name="Suen T."/>
            <person name="Chen Q."/>
            <person name="Ma K."/>
        </authorList>
    </citation>
    <scope>NUCLEOTIDE SEQUENCE [LARGE SCALE GENOMIC DNA]</scope>
    <source>
        <strain evidence="6 7">DSM 11164</strain>
    </source>
</reference>
<keyword evidence="3 5" id="KW-0687">Ribonucleoprotein</keyword>
<dbReference type="GO" id="GO:0015934">
    <property type="term" value="C:large ribosomal subunit"/>
    <property type="evidence" value="ECO:0007669"/>
    <property type="project" value="InterPro"/>
</dbReference>
<evidence type="ECO:0000313" key="6">
    <source>
        <dbReference type="EMBL" id="AJC72904.1"/>
    </source>
</evidence>
<dbReference type="InterPro" id="IPR043141">
    <property type="entry name" value="Ribosomal_uL10-like_sf"/>
</dbReference>
<dbReference type="InterPro" id="IPR001790">
    <property type="entry name" value="Ribosomal_uL10"/>
</dbReference>
<dbReference type="EMBL" id="CP007141">
    <property type="protein sequence ID" value="AJC72904.1"/>
    <property type="molecule type" value="Genomic_DNA"/>
</dbReference>
<dbReference type="InterPro" id="IPR002363">
    <property type="entry name" value="Ribosomal_uL10_CS_bac"/>
</dbReference>
<dbReference type="PATRIC" id="fig|1123384.7.peg.78"/>
<keyword evidence="2 5" id="KW-0689">Ribosomal protein</keyword>
<dbReference type="STRING" id="1123384.AJ81_00405"/>
<evidence type="ECO:0000256" key="3">
    <source>
        <dbReference type="ARBA" id="ARBA00023274"/>
    </source>
</evidence>
<keyword evidence="5" id="KW-0699">rRNA-binding</keyword>
<evidence type="ECO:0000256" key="2">
    <source>
        <dbReference type="ARBA" id="ARBA00022980"/>
    </source>
</evidence>
<dbReference type="Proteomes" id="UP000077469">
    <property type="component" value="Chromosome"/>
</dbReference>
<keyword evidence="7" id="KW-1185">Reference proteome</keyword>
<dbReference type="Gene3D" id="3.30.70.1730">
    <property type="match status" value="1"/>
</dbReference>
<comment type="subunit">
    <text evidence="5">Part of the ribosomal stalk of the 50S ribosomal subunit. The N-terminus interacts with L11 and the large rRNA to form the base of the stalk. The C-terminus forms an elongated spine to which L12 dimers bind in a sequential fashion forming a multimeric L10(L12)X complex.</text>
</comment>
<keyword evidence="5" id="KW-0694">RNA-binding</keyword>
<dbReference type="CDD" id="cd05797">
    <property type="entry name" value="Ribosomal_L10"/>
    <property type="match status" value="1"/>
</dbReference>
<gene>
    <name evidence="5" type="primary">rplJ</name>
    <name evidence="6" type="ORF">AJ81_00405</name>
</gene>
<sequence>MLTREKKQQILESFKEVLPKANLLVFVNFFGLDVAAIRELRGRINSKHGEDAKLTVVKNSLLSIALNEIGYQEAHYEKFLKGPTAVFYSLSGDPVDALRTLVNFAKEKRLENFFKGGFIEHQPFNADQVADLANLPTKKELYAMLVGRIQGPIYGLVFALNDVMRKLVYVLSAIEEKKKSENVGGV</sequence>
<dbReference type="HAMAP" id="MF_00362">
    <property type="entry name" value="Ribosomal_uL10"/>
    <property type="match status" value="1"/>
</dbReference>
<dbReference type="PROSITE" id="PS01109">
    <property type="entry name" value="RIBOSOMAL_L10"/>
    <property type="match status" value="1"/>
</dbReference>
<dbReference type="InterPro" id="IPR047865">
    <property type="entry name" value="Ribosomal_uL10_bac_type"/>
</dbReference>
<evidence type="ECO:0000313" key="7">
    <source>
        <dbReference type="Proteomes" id="UP000077469"/>
    </source>
</evidence>
<comment type="similarity">
    <text evidence="1 5">Belongs to the universal ribosomal protein uL10 family.</text>
</comment>
<dbReference type="NCBIfam" id="NF000955">
    <property type="entry name" value="PRK00099.1-1"/>
    <property type="match status" value="1"/>
</dbReference>
<evidence type="ECO:0000256" key="4">
    <source>
        <dbReference type="ARBA" id="ARBA00035202"/>
    </source>
</evidence>
<dbReference type="PaxDb" id="1123384-AJ81_00405"/>
<dbReference type="Gene3D" id="6.10.250.290">
    <property type="match status" value="1"/>
</dbReference>
<evidence type="ECO:0000256" key="1">
    <source>
        <dbReference type="ARBA" id="ARBA00008889"/>
    </source>
</evidence>